<dbReference type="SUPFAM" id="SSF56112">
    <property type="entry name" value="Protein kinase-like (PK-like)"/>
    <property type="match status" value="1"/>
</dbReference>
<accession>A0A4S4LGX9</accession>
<dbReference type="Proteomes" id="UP000308199">
    <property type="component" value="Unassembled WGS sequence"/>
</dbReference>
<feature type="region of interest" description="Disordered" evidence="1">
    <location>
        <begin position="45"/>
        <end position="103"/>
    </location>
</feature>
<organism evidence="3 4">
    <name type="scientific">Phellinidium pouzarii</name>
    <dbReference type="NCBI Taxonomy" id="167371"/>
    <lineage>
        <taxon>Eukaryota</taxon>
        <taxon>Fungi</taxon>
        <taxon>Dikarya</taxon>
        <taxon>Basidiomycota</taxon>
        <taxon>Agaricomycotina</taxon>
        <taxon>Agaricomycetes</taxon>
        <taxon>Hymenochaetales</taxon>
        <taxon>Hymenochaetaceae</taxon>
        <taxon>Phellinidium</taxon>
    </lineage>
</organism>
<protein>
    <recommendedName>
        <fullName evidence="2">Protein kinase domain-containing protein</fullName>
    </recommendedName>
</protein>
<feature type="domain" description="Protein kinase" evidence="2">
    <location>
        <begin position="123"/>
        <end position="409"/>
    </location>
</feature>
<reference evidence="3 4" key="1">
    <citation type="submission" date="2019-02" db="EMBL/GenBank/DDBJ databases">
        <title>Genome sequencing of the rare red list fungi Phellinidium pouzarii.</title>
        <authorList>
            <person name="Buettner E."/>
            <person name="Kellner H."/>
        </authorList>
    </citation>
    <scope>NUCLEOTIDE SEQUENCE [LARGE SCALE GENOMIC DNA]</scope>
    <source>
        <strain evidence="3 4">DSM 108285</strain>
    </source>
</reference>
<evidence type="ECO:0000256" key="1">
    <source>
        <dbReference type="SAM" id="MobiDB-lite"/>
    </source>
</evidence>
<dbReference type="InterPro" id="IPR000719">
    <property type="entry name" value="Prot_kinase_dom"/>
</dbReference>
<dbReference type="InterPro" id="IPR008266">
    <property type="entry name" value="Tyr_kinase_AS"/>
</dbReference>
<evidence type="ECO:0000313" key="3">
    <source>
        <dbReference type="EMBL" id="THH10521.1"/>
    </source>
</evidence>
<keyword evidence="4" id="KW-1185">Reference proteome</keyword>
<dbReference type="GO" id="GO:0004672">
    <property type="term" value="F:protein kinase activity"/>
    <property type="evidence" value="ECO:0007669"/>
    <property type="project" value="InterPro"/>
</dbReference>
<evidence type="ECO:0000259" key="2">
    <source>
        <dbReference type="PROSITE" id="PS50011"/>
    </source>
</evidence>
<dbReference type="OrthoDB" id="1668230at2759"/>
<name>A0A4S4LGX9_9AGAM</name>
<comment type="caution">
    <text evidence="3">The sequence shown here is derived from an EMBL/GenBank/DDBJ whole genome shotgun (WGS) entry which is preliminary data.</text>
</comment>
<dbReference type="GO" id="GO:0005524">
    <property type="term" value="F:ATP binding"/>
    <property type="evidence" value="ECO:0007669"/>
    <property type="project" value="InterPro"/>
</dbReference>
<dbReference type="EMBL" id="SGPK01000034">
    <property type="protein sequence ID" value="THH10521.1"/>
    <property type="molecule type" value="Genomic_DNA"/>
</dbReference>
<dbReference type="PROSITE" id="PS50011">
    <property type="entry name" value="PROTEIN_KINASE_DOM"/>
    <property type="match status" value="1"/>
</dbReference>
<evidence type="ECO:0000313" key="4">
    <source>
        <dbReference type="Proteomes" id="UP000308199"/>
    </source>
</evidence>
<proteinExistence type="predicted"/>
<dbReference type="Pfam" id="PF00069">
    <property type="entry name" value="Pkinase"/>
    <property type="match status" value="1"/>
</dbReference>
<dbReference type="PANTHER" id="PTHR24345">
    <property type="entry name" value="SERINE/THREONINE-PROTEIN KINASE PLK"/>
    <property type="match status" value="1"/>
</dbReference>
<dbReference type="InterPro" id="IPR011009">
    <property type="entry name" value="Kinase-like_dom_sf"/>
</dbReference>
<sequence>MVATPIVSSPRSGTPTLMQPVASLNVKKVTLTSKKNWWMVEMEEEEDSKPNITSNSFSSEETAVAHESHVTISQPYADVDPGSRSPTPSPQDSPHVFHPPDRHPSVIFSFPTPTAYSAPPNPTAHLEPFATGSTSELFKCIVKKPDVVQLEINGELQTNASDVTMQFLAELRVYTTVGRHRNIVGFLGCLEGIGMVLEFIDGQTLLDVVRARPQLTREKKIDLHNQLLDGLSHLHAYGLSHGDLSLLNIYVNKFDTVKIIDFGRSVASDSAFNPPDAEPADPFAYLSRASSRSHSRIYPLATSAAKRRKVEQIHLGTRPFTAPEIIRGECVDACLADAYSFGVILVCLDQCALVDCDPEVQRRDEVPEHFLNGCNVFRDRILWYLQRYDRRRRLLKDDFITVKRWWDAD</sequence>
<feature type="compositionally biased region" description="Polar residues" evidence="1">
    <location>
        <begin position="50"/>
        <end position="61"/>
    </location>
</feature>
<dbReference type="Gene3D" id="1.10.510.10">
    <property type="entry name" value="Transferase(Phosphotransferase) domain 1"/>
    <property type="match status" value="1"/>
</dbReference>
<dbReference type="GO" id="GO:0005634">
    <property type="term" value="C:nucleus"/>
    <property type="evidence" value="ECO:0007669"/>
    <property type="project" value="TreeGrafter"/>
</dbReference>
<dbReference type="PROSITE" id="PS00109">
    <property type="entry name" value="PROTEIN_KINASE_TYR"/>
    <property type="match status" value="1"/>
</dbReference>
<dbReference type="AlphaFoldDB" id="A0A4S4LGX9"/>
<gene>
    <name evidence="3" type="ORF">EW145_g1275</name>
</gene>